<dbReference type="AlphaFoldDB" id="A0A0D2AYV5"/>
<dbReference type="PANTHER" id="PTHR47659">
    <property type="entry name" value="ZN(II)2CYS6 TRANSCRIPTION FACTOR (EUROFUNG)-RELATED"/>
    <property type="match status" value="1"/>
</dbReference>
<gene>
    <name evidence="9" type="ORF">PV08_09166</name>
</gene>
<dbReference type="InterPro" id="IPR036864">
    <property type="entry name" value="Zn2-C6_fun-type_DNA-bd_sf"/>
</dbReference>
<feature type="domain" description="Zn(2)-C6 fungal-type" evidence="8">
    <location>
        <begin position="170"/>
        <end position="199"/>
    </location>
</feature>
<dbReference type="SUPFAM" id="SSF57701">
    <property type="entry name" value="Zn2/Cys6 DNA-binding domain"/>
    <property type="match status" value="1"/>
</dbReference>
<dbReference type="EMBL" id="KN847498">
    <property type="protein sequence ID" value="KIW11893.1"/>
    <property type="molecule type" value="Genomic_DNA"/>
</dbReference>
<dbReference type="PROSITE" id="PS00463">
    <property type="entry name" value="ZN2_CY6_FUNGAL_1"/>
    <property type="match status" value="1"/>
</dbReference>
<dbReference type="Pfam" id="PF00172">
    <property type="entry name" value="Zn_clus"/>
    <property type="match status" value="1"/>
</dbReference>
<organism evidence="9 10">
    <name type="scientific">Exophiala spinifera</name>
    <dbReference type="NCBI Taxonomy" id="91928"/>
    <lineage>
        <taxon>Eukaryota</taxon>
        <taxon>Fungi</taxon>
        <taxon>Dikarya</taxon>
        <taxon>Ascomycota</taxon>
        <taxon>Pezizomycotina</taxon>
        <taxon>Eurotiomycetes</taxon>
        <taxon>Chaetothyriomycetidae</taxon>
        <taxon>Chaetothyriales</taxon>
        <taxon>Herpotrichiellaceae</taxon>
        <taxon>Exophiala</taxon>
    </lineage>
</organism>
<dbReference type="HOGENOM" id="CLU_624299_0_0_1"/>
<dbReference type="VEuPathDB" id="FungiDB:PV08_09166"/>
<keyword evidence="1" id="KW-0479">Metal-binding</keyword>
<keyword evidence="3" id="KW-0805">Transcription regulation</keyword>
<reference evidence="9 10" key="1">
    <citation type="submission" date="2015-01" db="EMBL/GenBank/DDBJ databases">
        <title>The Genome Sequence of Exophiala spinifera CBS89968.</title>
        <authorList>
            <consortium name="The Broad Institute Genomics Platform"/>
            <person name="Cuomo C."/>
            <person name="de Hoog S."/>
            <person name="Gorbushina A."/>
            <person name="Stielow B."/>
            <person name="Teixiera M."/>
            <person name="Abouelleil A."/>
            <person name="Chapman S.B."/>
            <person name="Priest M."/>
            <person name="Young S.K."/>
            <person name="Wortman J."/>
            <person name="Nusbaum C."/>
            <person name="Birren B."/>
        </authorList>
    </citation>
    <scope>NUCLEOTIDE SEQUENCE [LARGE SCALE GENOMIC DNA]</scope>
    <source>
        <strain evidence="9 10">CBS 89968</strain>
    </source>
</reference>
<dbReference type="RefSeq" id="XP_016232109.1">
    <property type="nucleotide sequence ID" value="XM_016383486.1"/>
</dbReference>
<evidence type="ECO:0000256" key="2">
    <source>
        <dbReference type="ARBA" id="ARBA00022833"/>
    </source>
</evidence>
<evidence type="ECO:0000259" key="8">
    <source>
        <dbReference type="PROSITE" id="PS50048"/>
    </source>
</evidence>
<evidence type="ECO:0000256" key="4">
    <source>
        <dbReference type="ARBA" id="ARBA00023125"/>
    </source>
</evidence>
<evidence type="ECO:0000313" key="9">
    <source>
        <dbReference type="EMBL" id="KIW11893.1"/>
    </source>
</evidence>
<evidence type="ECO:0000256" key="3">
    <source>
        <dbReference type="ARBA" id="ARBA00023015"/>
    </source>
</evidence>
<dbReference type="GO" id="GO:0008270">
    <property type="term" value="F:zinc ion binding"/>
    <property type="evidence" value="ECO:0007669"/>
    <property type="project" value="InterPro"/>
</dbReference>
<feature type="region of interest" description="Disordered" evidence="7">
    <location>
        <begin position="192"/>
        <end position="448"/>
    </location>
</feature>
<keyword evidence="5" id="KW-0804">Transcription</keyword>
<evidence type="ECO:0000313" key="10">
    <source>
        <dbReference type="Proteomes" id="UP000053328"/>
    </source>
</evidence>
<evidence type="ECO:0000256" key="1">
    <source>
        <dbReference type="ARBA" id="ARBA00022723"/>
    </source>
</evidence>
<keyword evidence="6" id="KW-0539">Nucleus</keyword>
<dbReference type="InterPro" id="IPR001138">
    <property type="entry name" value="Zn2Cys6_DnaBD"/>
</dbReference>
<evidence type="ECO:0000256" key="6">
    <source>
        <dbReference type="ARBA" id="ARBA00023242"/>
    </source>
</evidence>
<dbReference type="OrthoDB" id="5575144at2759"/>
<feature type="compositionally biased region" description="Basic and acidic residues" evidence="7">
    <location>
        <begin position="212"/>
        <end position="223"/>
    </location>
</feature>
<dbReference type="Gene3D" id="4.10.240.10">
    <property type="entry name" value="Zn(2)-C6 fungal-type DNA-binding domain"/>
    <property type="match status" value="1"/>
</dbReference>
<dbReference type="SMART" id="SM00066">
    <property type="entry name" value="GAL4"/>
    <property type="match status" value="1"/>
</dbReference>
<accession>A0A0D2AYV5</accession>
<evidence type="ECO:0000256" key="7">
    <source>
        <dbReference type="SAM" id="MobiDB-lite"/>
    </source>
</evidence>
<dbReference type="Proteomes" id="UP000053328">
    <property type="component" value="Unassembled WGS sequence"/>
</dbReference>
<proteinExistence type="predicted"/>
<feature type="compositionally biased region" description="Pro residues" evidence="7">
    <location>
        <begin position="47"/>
        <end position="63"/>
    </location>
</feature>
<protein>
    <recommendedName>
        <fullName evidence="8">Zn(2)-C6 fungal-type domain-containing protein</fullName>
    </recommendedName>
</protein>
<feature type="compositionally biased region" description="Polar residues" evidence="7">
    <location>
        <begin position="314"/>
        <end position="327"/>
    </location>
</feature>
<keyword evidence="4" id="KW-0238">DNA-binding</keyword>
<dbReference type="GO" id="GO:0000981">
    <property type="term" value="F:DNA-binding transcription factor activity, RNA polymerase II-specific"/>
    <property type="evidence" value="ECO:0007669"/>
    <property type="project" value="InterPro"/>
</dbReference>
<dbReference type="STRING" id="91928.A0A0D2AYV5"/>
<keyword evidence="10" id="KW-1185">Reference proteome</keyword>
<feature type="compositionally biased region" description="Polar residues" evidence="7">
    <location>
        <begin position="405"/>
        <end position="414"/>
    </location>
</feature>
<name>A0A0D2AYV5_9EURO</name>
<feature type="region of interest" description="Disordered" evidence="7">
    <location>
        <begin position="43"/>
        <end position="118"/>
    </location>
</feature>
<feature type="compositionally biased region" description="Low complexity" evidence="7">
    <location>
        <begin position="76"/>
        <end position="86"/>
    </location>
</feature>
<dbReference type="GO" id="GO:0003677">
    <property type="term" value="F:DNA binding"/>
    <property type="evidence" value="ECO:0007669"/>
    <property type="project" value="UniProtKB-KW"/>
</dbReference>
<dbReference type="InterPro" id="IPR050335">
    <property type="entry name" value="ERT1_acuK_gluconeogen_tf"/>
</dbReference>
<sequence>MQHSRPPQFLPPCLSFKKHRSSIDSSRYTIDLILPKPIAAPVWASLPTPPMSGSPPPEPPSEPPQIAGRRRKRSHTPPTTSAATAAPSPPTPVEQTAPRLSAQTRTGETIAELPLPPSSYIANYPIPASYAAGSSYATSTPSSLSESTRYLLSPVSPRTARKPKAHVASACVNCKKKHLRCDNNRPCRRCVQSGKEASCHDVEHKKRGRPPLKPEDPSTRRTFDSAVTPMSSHFVGPPRSLAGPDLSSFGPPPGAVSRYPPLRPQDPTRNPPMRGSFHQPMYAQPSVSFSPATATGTFTSPTRSYSQPGPAGIPTQQAPPSYASPHSESPHRSIAPYGGYNYPPMAGHFGGSGQTTYSNPIFPRPAIHGPMPGETLPPFVGPSSLQLPPIRPPAPSLGPIDPAITQASRSTHQAPRQFAEGAQDEGTQEPDPKRPKMDIQGILGPKHD</sequence>
<dbReference type="PANTHER" id="PTHR47659:SF4">
    <property type="entry name" value="ZN(II)2CYS6 TRANSCRIPTION FACTOR (EUROFUNG)"/>
    <property type="match status" value="1"/>
</dbReference>
<feature type="compositionally biased region" description="Polar residues" evidence="7">
    <location>
        <begin position="285"/>
        <end position="307"/>
    </location>
</feature>
<keyword evidence="2" id="KW-0862">Zinc</keyword>
<dbReference type="GeneID" id="27336249"/>
<dbReference type="PROSITE" id="PS50048">
    <property type="entry name" value="ZN2_CY6_FUNGAL_2"/>
    <property type="match status" value="1"/>
</dbReference>
<evidence type="ECO:0000256" key="5">
    <source>
        <dbReference type="ARBA" id="ARBA00023163"/>
    </source>
</evidence>
<dbReference type="CDD" id="cd00067">
    <property type="entry name" value="GAL4"/>
    <property type="match status" value="1"/>
</dbReference>